<gene>
    <name evidence="1" type="ORF">VAMP_33n48</name>
</gene>
<protein>
    <recommendedName>
        <fullName evidence="3">FMN-binding domain-containing protein</fullName>
    </recommendedName>
</protein>
<accession>A0ABS5QL91</accession>
<comment type="caution">
    <text evidence="1">The sequence shown here is derived from an EMBL/GenBank/DDBJ whole genome shotgun (WGS) entry which is preliminary data.</text>
</comment>
<keyword evidence="2" id="KW-1185">Reference proteome</keyword>
<dbReference type="Proteomes" id="UP000680365">
    <property type="component" value="Unassembled WGS sequence"/>
</dbReference>
<name>A0ABS5QL91_9BACT</name>
<reference evidence="1 2" key="1">
    <citation type="journal article" date="2021" name="Nat. Commun.">
        <title>Reductive evolution and unique predatory mode in the CPR bacterium Vampirococcus lugosii.</title>
        <authorList>
            <person name="Moreira D."/>
            <person name="Zivanovic Y."/>
            <person name="Lopez-Archilla A.I."/>
            <person name="Iniesto M."/>
            <person name="Lopez-Garcia P."/>
        </authorList>
    </citation>
    <scope>NUCLEOTIDE SEQUENCE [LARGE SCALE GENOMIC DNA]</scope>
    <source>
        <strain evidence="1">Chiprana</strain>
    </source>
</reference>
<sequence length="127" mass="13804">MNNKTLFLLPFVSIFVLSGCIGGNSEEENEQTNNNQTSDKNDEVIDFSIEYNLPDNSVAFLDGKISLDNKGIITSINVDPKNPSQEAFAQEVNDEVVGLIPSEVQISDTLGGASLTTEAFQEFVSNL</sequence>
<organism evidence="1 2">
    <name type="scientific">Candidatus Vampirococcus lugosii</name>
    <dbReference type="NCBI Taxonomy" id="2789015"/>
    <lineage>
        <taxon>Bacteria</taxon>
        <taxon>Candidatus Absconditibacteriota</taxon>
        <taxon>Vampirococcus</taxon>
    </lineage>
</organism>
<evidence type="ECO:0000313" key="2">
    <source>
        <dbReference type="Proteomes" id="UP000680365"/>
    </source>
</evidence>
<dbReference type="PROSITE" id="PS51257">
    <property type="entry name" value="PROKAR_LIPOPROTEIN"/>
    <property type="match status" value="1"/>
</dbReference>
<proteinExistence type="predicted"/>
<dbReference type="RefSeq" id="WP_213348763.1">
    <property type="nucleotide sequence ID" value="NZ_JAEDAM010000019.1"/>
</dbReference>
<evidence type="ECO:0000313" key="1">
    <source>
        <dbReference type="EMBL" id="MBS8121859.1"/>
    </source>
</evidence>
<evidence type="ECO:0008006" key="3">
    <source>
        <dbReference type="Google" id="ProtNLM"/>
    </source>
</evidence>
<dbReference type="EMBL" id="JAEDAM010000019">
    <property type="protein sequence ID" value="MBS8121859.1"/>
    <property type="molecule type" value="Genomic_DNA"/>
</dbReference>